<evidence type="ECO:0000256" key="6">
    <source>
        <dbReference type="ARBA" id="ARBA00022989"/>
    </source>
</evidence>
<feature type="compositionally biased region" description="Basic and acidic residues" evidence="11">
    <location>
        <begin position="444"/>
        <end position="453"/>
    </location>
</feature>
<sequence>MSLATHEVAQTLIALILLLIVAHCVAYLFKAVRQPPVIGEILGGLLLGPTVLGNFSPELQRQLIPAEGPAASAIGAIYQLGLLLLIYLAGTELHGHVTSTERRTITAVSLSGLLIPFAAGLAIAASFDLGELTGPHGSDATLVLVFGMAIALTSIPVISRIMLDLGILGTRFARIVLTVAVLEDVLLYVVLAIVLGMAGAMSGDAYGLGMFFAGGPVVWSALYFTAAPIAFLLVHLRYGRTYFTAAARLRWNVLAHRSPTAYLMVFVFSLCLVCIGLGLDPIFGALTAGICDAGTARGEQARETLRKISLSFFIPVYFAVVGLQLDLIRHFDVLFFLWFLAVACAVKFSSVWLGARLAGQSRGSAANIAAAMNARGGPGIVLASVTFSAGIVSEGFFTSLVVLSIVTSQMAGMWLSRVVDRGDPLLSEDPEDPDAAEAAGRMDGGSDRKAVTP</sequence>
<evidence type="ECO:0000256" key="12">
    <source>
        <dbReference type="SAM" id="Phobius"/>
    </source>
</evidence>
<dbReference type="PANTHER" id="PTHR43562:SF3">
    <property type="entry name" value="SODIUM ION_PROTON EXCHANGER (EUROFUNG)"/>
    <property type="match status" value="1"/>
</dbReference>
<gene>
    <name evidence="14" type="primary">flH4</name>
</gene>
<comment type="similarity">
    <text evidence="2">Belongs to the monovalent cation:proton antiporter 2 (CPA2) transporter (TC 2.A.37) family.</text>
</comment>
<feature type="transmembrane region" description="Helical" evidence="12">
    <location>
        <begin position="380"/>
        <end position="407"/>
    </location>
</feature>
<dbReference type="GO" id="GO:1902600">
    <property type="term" value="P:proton transmembrane transport"/>
    <property type="evidence" value="ECO:0007669"/>
    <property type="project" value="InterPro"/>
</dbReference>
<feature type="compositionally biased region" description="Acidic residues" evidence="11">
    <location>
        <begin position="426"/>
        <end position="435"/>
    </location>
</feature>
<evidence type="ECO:0000256" key="11">
    <source>
        <dbReference type="SAM" id="MobiDB-lite"/>
    </source>
</evidence>
<protein>
    <submittedName>
        <fullName evidence="14">Na+/H+ transporter</fullName>
    </submittedName>
</protein>
<dbReference type="Gene3D" id="1.20.1530.20">
    <property type="match status" value="1"/>
</dbReference>
<evidence type="ECO:0000313" key="14">
    <source>
        <dbReference type="EMBL" id="CDP39157.1"/>
    </source>
</evidence>
<keyword evidence="9 12" id="KW-0472">Membrane</keyword>
<dbReference type="AlphaFoldDB" id="A0A068VRD6"/>
<keyword evidence="4" id="KW-0050">Antiport</keyword>
<evidence type="ECO:0000256" key="1">
    <source>
        <dbReference type="ARBA" id="ARBA00004141"/>
    </source>
</evidence>
<dbReference type="GO" id="GO:0006814">
    <property type="term" value="P:sodium ion transport"/>
    <property type="evidence" value="ECO:0007669"/>
    <property type="project" value="UniProtKB-KW"/>
</dbReference>
<feature type="domain" description="Cation/H+ exchanger transmembrane" evidence="13">
    <location>
        <begin position="20"/>
        <end position="419"/>
    </location>
</feature>
<dbReference type="InterPro" id="IPR006153">
    <property type="entry name" value="Cation/H_exchanger_TM"/>
</dbReference>
<reference evidence="14" key="1">
    <citation type="submission" date="2014-04" db="EMBL/GenBank/DDBJ databases">
        <title>Fluoroacetate from the marine-derived bacterium Streptomyces xinghaiensis NRRL B24674.</title>
        <authorList>
            <person name="Deng H."/>
            <person name="Yu Y."/>
            <person name="Ma L."/>
            <person name="Huang S."/>
            <person name="O'Hagan D."/>
            <person name="Tong H.M."/>
        </authorList>
    </citation>
    <scope>NUCLEOTIDE SEQUENCE</scope>
    <source>
        <strain evidence="14">NRRL B24674</strain>
    </source>
</reference>
<keyword evidence="10" id="KW-0739">Sodium transport</keyword>
<organism evidence="14">
    <name type="scientific">Streptomyces xinghaiensis</name>
    <dbReference type="NCBI Taxonomy" id="1038928"/>
    <lineage>
        <taxon>Bacteria</taxon>
        <taxon>Bacillati</taxon>
        <taxon>Actinomycetota</taxon>
        <taxon>Actinomycetes</taxon>
        <taxon>Kitasatosporales</taxon>
        <taxon>Streptomycetaceae</taxon>
        <taxon>Streptomyces</taxon>
    </lineage>
</organism>
<keyword evidence="6 12" id="KW-1133">Transmembrane helix</keyword>
<evidence type="ECO:0000256" key="10">
    <source>
        <dbReference type="ARBA" id="ARBA00023201"/>
    </source>
</evidence>
<evidence type="ECO:0000259" key="13">
    <source>
        <dbReference type="Pfam" id="PF00999"/>
    </source>
</evidence>
<evidence type="ECO:0000256" key="8">
    <source>
        <dbReference type="ARBA" id="ARBA00023065"/>
    </source>
</evidence>
<feature type="transmembrane region" description="Helical" evidence="12">
    <location>
        <begin position="175"/>
        <end position="197"/>
    </location>
</feature>
<dbReference type="InterPro" id="IPR038770">
    <property type="entry name" value="Na+/solute_symporter_sf"/>
</dbReference>
<feature type="region of interest" description="Disordered" evidence="11">
    <location>
        <begin position="425"/>
        <end position="453"/>
    </location>
</feature>
<keyword evidence="7" id="KW-0915">Sodium</keyword>
<proteinExistence type="inferred from homology"/>
<name>A0A068VRD6_9ACTN</name>
<feature type="transmembrane region" description="Helical" evidence="12">
    <location>
        <begin position="308"/>
        <end position="328"/>
    </location>
</feature>
<evidence type="ECO:0000256" key="4">
    <source>
        <dbReference type="ARBA" id="ARBA00022449"/>
    </source>
</evidence>
<feature type="transmembrane region" description="Helical" evidence="12">
    <location>
        <begin position="217"/>
        <end position="239"/>
    </location>
</feature>
<evidence type="ECO:0000256" key="7">
    <source>
        <dbReference type="ARBA" id="ARBA00023053"/>
    </source>
</evidence>
<feature type="transmembrane region" description="Helical" evidence="12">
    <location>
        <begin position="142"/>
        <end position="163"/>
    </location>
</feature>
<feature type="transmembrane region" description="Helical" evidence="12">
    <location>
        <begin position="260"/>
        <end position="279"/>
    </location>
</feature>
<evidence type="ECO:0000256" key="5">
    <source>
        <dbReference type="ARBA" id="ARBA00022692"/>
    </source>
</evidence>
<feature type="transmembrane region" description="Helical" evidence="12">
    <location>
        <begin position="105"/>
        <end position="127"/>
    </location>
</feature>
<dbReference type="EMBL" id="HG975299">
    <property type="protein sequence ID" value="CDP39157.1"/>
    <property type="molecule type" value="Genomic_DNA"/>
</dbReference>
<evidence type="ECO:0000256" key="9">
    <source>
        <dbReference type="ARBA" id="ARBA00023136"/>
    </source>
</evidence>
<keyword evidence="5 12" id="KW-0812">Transmembrane</keyword>
<feature type="transmembrane region" description="Helical" evidence="12">
    <location>
        <begin position="76"/>
        <end position="93"/>
    </location>
</feature>
<dbReference type="GO" id="GO:0015297">
    <property type="term" value="F:antiporter activity"/>
    <property type="evidence" value="ECO:0007669"/>
    <property type="project" value="UniProtKB-KW"/>
</dbReference>
<feature type="transmembrane region" description="Helical" evidence="12">
    <location>
        <begin position="37"/>
        <end position="56"/>
    </location>
</feature>
<keyword evidence="3" id="KW-0813">Transport</keyword>
<dbReference type="PANTHER" id="PTHR43562">
    <property type="entry name" value="NAPA-TYPE SODIUM/HYDROGEN ANTIPORTER"/>
    <property type="match status" value="1"/>
</dbReference>
<feature type="transmembrane region" description="Helical" evidence="12">
    <location>
        <begin position="12"/>
        <end position="30"/>
    </location>
</feature>
<dbReference type="Pfam" id="PF00999">
    <property type="entry name" value="Na_H_Exchanger"/>
    <property type="match status" value="1"/>
</dbReference>
<feature type="transmembrane region" description="Helical" evidence="12">
    <location>
        <begin position="335"/>
        <end position="355"/>
    </location>
</feature>
<evidence type="ECO:0000256" key="3">
    <source>
        <dbReference type="ARBA" id="ARBA00022448"/>
    </source>
</evidence>
<keyword evidence="8" id="KW-0406">Ion transport</keyword>
<dbReference type="GO" id="GO:0016020">
    <property type="term" value="C:membrane"/>
    <property type="evidence" value="ECO:0007669"/>
    <property type="project" value="UniProtKB-SubCell"/>
</dbReference>
<evidence type="ECO:0000256" key="2">
    <source>
        <dbReference type="ARBA" id="ARBA00005551"/>
    </source>
</evidence>
<accession>A0A068VRD6</accession>
<comment type="subcellular location">
    <subcellularLocation>
        <location evidence="1">Membrane</location>
        <topology evidence="1">Multi-pass membrane protein</topology>
    </subcellularLocation>
</comment>